<dbReference type="InterPro" id="IPR003593">
    <property type="entry name" value="AAA+_ATPase"/>
</dbReference>
<dbReference type="InterPro" id="IPR051309">
    <property type="entry name" value="ABCF_ATPase"/>
</dbReference>
<dbReference type="PANTHER" id="PTHR42855">
    <property type="entry name" value="ABC TRANSPORTER ATP-BINDING SUBUNIT"/>
    <property type="match status" value="1"/>
</dbReference>
<dbReference type="GO" id="GO:0005524">
    <property type="term" value="F:ATP binding"/>
    <property type="evidence" value="ECO:0007669"/>
    <property type="project" value="UniProtKB-KW"/>
</dbReference>
<dbReference type="Proteomes" id="UP000180166">
    <property type="component" value="Chromosome"/>
</dbReference>
<dbReference type="SUPFAM" id="SSF52540">
    <property type="entry name" value="P-loop containing nucleoside triphosphate hydrolases"/>
    <property type="match status" value="1"/>
</dbReference>
<dbReference type="PROSITE" id="PS00211">
    <property type="entry name" value="ABC_TRANSPORTER_1"/>
    <property type="match status" value="1"/>
</dbReference>
<protein>
    <submittedName>
        <fullName evidence="4">Tylosin resistance ATP-binding protein TlrC</fullName>
    </submittedName>
    <submittedName>
        <fullName evidence="5">Tylosin resistance protein TlrC</fullName>
    </submittedName>
</protein>
<dbReference type="PANTHER" id="PTHR42855:SF2">
    <property type="entry name" value="DRUG RESISTANCE ABC TRANSPORTER,ATP-BINDING PROTEIN"/>
    <property type="match status" value="1"/>
</dbReference>
<evidence type="ECO:0000259" key="3">
    <source>
        <dbReference type="PROSITE" id="PS50893"/>
    </source>
</evidence>
<sequence>MLTLQPLAVSQLTLSGVSKRYADRVMFDAVDLSIRPGEKVGVIGDNGAGKSTLLRLIANREVPDNGELIVQAPGGIGYLAQTLELPPTATVGEAIDLALSDIRELESRMRTAEAELAAAAPGNVDRLLGGYTALAARFEARGGYPADARVDAALHGLGLPELDRNRLLGSLSGGQRQRLTLAATLASAPELLLLDEPTNHLSPALVEDLEQALDGYPGAVVLVTHDRRMRQRFTGRRVELVQNSCSMT</sequence>
<dbReference type="PROSITE" id="PS50893">
    <property type="entry name" value="ABC_TRANSPORTER_2"/>
    <property type="match status" value="1"/>
</dbReference>
<reference evidence="4 7" key="3">
    <citation type="submission" date="2016-10" db="EMBL/GenBank/DDBJ databases">
        <title>Genome sequence of Nocardia seriolae strain EM150506, isolated from Anguila japonica.</title>
        <authorList>
            <person name="Han H.-J."/>
        </authorList>
    </citation>
    <scope>NUCLEOTIDE SEQUENCE [LARGE SCALE GENOMIC DNA]</scope>
    <source>
        <strain evidence="4 7">EM150506</strain>
    </source>
</reference>
<keyword evidence="2 4" id="KW-0067">ATP-binding</keyword>
<dbReference type="Proteomes" id="UP000037179">
    <property type="component" value="Unassembled WGS sequence"/>
</dbReference>
<dbReference type="SMART" id="SM00382">
    <property type="entry name" value="AAA"/>
    <property type="match status" value="1"/>
</dbReference>
<feature type="domain" description="ABC transporter" evidence="3">
    <location>
        <begin position="12"/>
        <end position="245"/>
    </location>
</feature>
<evidence type="ECO:0000313" key="7">
    <source>
        <dbReference type="Proteomes" id="UP000180166"/>
    </source>
</evidence>
<gene>
    <name evidence="4" type="ORF">NS506_05827</name>
    <name evidence="5" type="ORF">NSK11_contig00075-0019</name>
</gene>
<dbReference type="CDD" id="cd03221">
    <property type="entry name" value="ABCF_EF-3"/>
    <property type="match status" value="1"/>
</dbReference>
<dbReference type="InterPro" id="IPR027417">
    <property type="entry name" value="P-loop_NTPase"/>
</dbReference>
<proteinExistence type="predicted"/>
<evidence type="ECO:0000313" key="6">
    <source>
        <dbReference type="Proteomes" id="UP000037179"/>
    </source>
</evidence>
<dbReference type="Pfam" id="PF00005">
    <property type="entry name" value="ABC_tran"/>
    <property type="match status" value="1"/>
</dbReference>
<keyword evidence="6" id="KW-1185">Reference proteome</keyword>
<evidence type="ECO:0000313" key="4">
    <source>
        <dbReference type="EMBL" id="APA99863.1"/>
    </source>
</evidence>
<organism evidence="5 6">
    <name type="scientific">Nocardia seriolae</name>
    <dbReference type="NCBI Taxonomy" id="37332"/>
    <lineage>
        <taxon>Bacteria</taxon>
        <taxon>Bacillati</taxon>
        <taxon>Actinomycetota</taxon>
        <taxon>Actinomycetes</taxon>
        <taxon>Mycobacteriales</taxon>
        <taxon>Nocardiaceae</taxon>
        <taxon>Nocardia</taxon>
    </lineage>
</organism>
<name>A0ABC9YXS0_9NOCA</name>
<evidence type="ECO:0000256" key="2">
    <source>
        <dbReference type="ARBA" id="ARBA00022840"/>
    </source>
</evidence>
<dbReference type="InterPro" id="IPR003439">
    <property type="entry name" value="ABC_transporter-like_ATP-bd"/>
</dbReference>
<keyword evidence="1" id="KW-0547">Nucleotide-binding</keyword>
<evidence type="ECO:0000313" key="5">
    <source>
        <dbReference type="EMBL" id="GAP30223.1"/>
    </source>
</evidence>
<dbReference type="EMBL" id="CP017839">
    <property type="protein sequence ID" value="APA99863.1"/>
    <property type="molecule type" value="Genomic_DNA"/>
</dbReference>
<dbReference type="KEGG" id="nsr:NS506_05827"/>
<accession>A0ABC9YXS0</accession>
<dbReference type="InterPro" id="IPR017871">
    <property type="entry name" value="ABC_transporter-like_CS"/>
</dbReference>
<dbReference type="Gene3D" id="3.40.50.300">
    <property type="entry name" value="P-loop containing nucleotide triphosphate hydrolases"/>
    <property type="match status" value="1"/>
</dbReference>
<evidence type="ECO:0000256" key="1">
    <source>
        <dbReference type="ARBA" id="ARBA00022741"/>
    </source>
</evidence>
<reference evidence="5 6" key="2">
    <citation type="journal article" date="2016" name="Genome Announc.">
        <title>Draft Genome Sequence of Erythromycin- and Oxytetracycline-Sensitive Nocardia seriolae Strain U-1 (NBRC 110359).</title>
        <authorList>
            <person name="Imajoh M."/>
            <person name="Sukeda M."/>
            <person name="Shimizu M."/>
            <person name="Yamane J."/>
            <person name="Ohnishi K."/>
            <person name="Oshima S."/>
        </authorList>
    </citation>
    <scope>NUCLEOTIDE SEQUENCE [LARGE SCALE GENOMIC DNA]</scope>
    <source>
        <strain evidence="5 6">U-1</strain>
    </source>
</reference>
<dbReference type="EMBL" id="BBYQ01000075">
    <property type="protein sequence ID" value="GAP30223.1"/>
    <property type="molecule type" value="Genomic_DNA"/>
</dbReference>
<dbReference type="AlphaFoldDB" id="A0ABC9YXS0"/>
<reference evidence="6" key="1">
    <citation type="submission" date="2015-07" db="EMBL/GenBank/DDBJ databases">
        <title>Nocardia seriolae U-1 whole genome shotgun sequence.</title>
        <authorList>
            <person name="Imajoh M."/>
            <person name="Fukumoto Y."/>
            <person name="Sukeda M."/>
            <person name="Yamane J."/>
            <person name="Yamasaki K."/>
            <person name="Shimizu M."/>
            <person name="Ohnishi K."/>
            <person name="Oshima S."/>
        </authorList>
    </citation>
    <scope>NUCLEOTIDE SEQUENCE [LARGE SCALE GENOMIC DNA]</scope>
    <source>
        <strain evidence="6">U-1</strain>
    </source>
</reference>